<keyword evidence="3" id="KW-1185">Reference proteome</keyword>
<dbReference type="OrthoDB" id="3563642at2759"/>
<sequence>MQYVLAVKVHYVYVYRIIKINIIFKSDTKPFRRASEYLIKESALLKLEQQATIEYFTTECFAIANTLTTSRILRRLREIATGDPTLICDCLIAYYSITKKLGSIEELGLYFYLLEECRSAIQQYHQRCRATPATHSIQYYASTPGNMQSIDPRGRQGASGTSARAQTTRTPAPADPFSKPAEPPSMLPNDLSTRNTLEALDEDASDLGFDLDSLPYSKPESHTKARLIIEDFLDIKSKGLRDYELWSLFRHAFAKWTADEFSLAAKQAHGRGSKQKGYANGLASIIQMEKEHQWTWEEQRAQQAAIEGFDSKWNDITIARLNRQTEEVAKIQRKQVERFLNQSGLIRLIKIIDEPLLSNSPLPPTLNSLRQSLRKEYEELRRQKDAIARDLDDLRNLTITRDVQQRKKRIEEATRHKEELEAAKAAKQSSRRSSRSSRDSLPSPEVISLELIRKENPANSLAECFEKLEKELRVVQKALRPGLRDDKSLADKLYSAYKNVLETTIARMNPASTSTAAIANIR</sequence>
<dbReference type="HOGENOM" id="CLU_521823_0_0_1"/>
<name>K1WSD2_MARBU</name>
<dbReference type="KEGG" id="mbe:MBM_05977"/>
<dbReference type="EMBL" id="JH921440">
    <property type="protein sequence ID" value="EKD15966.1"/>
    <property type="molecule type" value="Genomic_DNA"/>
</dbReference>
<protein>
    <submittedName>
        <fullName evidence="2">Uncharacterized protein</fullName>
    </submittedName>
</protein>
<dbReference type="InParanoid" id="K1WSD2"/>
<accession>K1WSD2</accession>
<feature type="region of interest" description="Disordered" evidence="1">
    <location>
        <begin position="405"/>
        <end position="442"/>
    </location>
</feature>
<reference evidence="2 3" key="1">
    <citation type="journal article" date="2012" name="BMC Genomics">
        <title>Sequencing the genome of Marssonina brunnea reveals fungus-poplar co-evolution.</title>
        <authorList>
            <person name="Zhu S."/>
            <person name="Cao Y.-Z."/>
            <person name="Jiang C."/>
            <person name="Tan B.-Y."/>
            <person name="Wang Z."/>
            <person name="Feng S."/>
            <person name="Zhang L."/>
            <person name="Su X.-H."/>
            <person name="Brejova B."/>
            <person name="Vinar T."/>
            <person name="Xu M."/>
            <person name="Wang M.-X."/>
            <person name="Zhang S.-G."/>
            <person name="Huang M.-R."/>
            <person name="Wu R."/>
            <person name="Zhou Y."/>
        </authorList>
    </citation>
    <scope>NUCLEOTIDE SEQUENCE [LARGE SCALE GENOMIC DNA]</scope>
    <source>
        <strain evidence="2 3">MB_m1</strain>
    </source>
</reference>
<evidence type="ECO:0000313" key="3">
    <source>
        <dbReference type="Proteomes" id="UP000006753"/>
    </source>
</evidence>
<proteinExistence type="predicted"/>
<feature type="region of interest" description="Disordered" evidence="1">
    <location>
        <begin position="144"/>
        <end position="192"/>
    </location>
</feature>
<gene>
    <name evidence="2" type="ORF">MBM_05977</name>
</gene>
<dbReference type="Proteomes" id="UP000006753">
    <property type="component" value="Unassembled WGS sequence"/>
</dbReference>
<evidence type="ECO:0000313" key="2">
    <source>
        <dbReference type="EMBL" id="EKD15966.1"/>
    </source>
</evidence>
<organism evidence="2 3">
    <name type="scientific">Marssonina brunnea f. sp. multigermtubi (strain MB_m1)</name>
    <name type="common">Marssonina leaf spot fungus</name>
    <dbReference type="NCBI Taxonomy" id="1072389"/>
    <lineage>
        <taxon>Eukaryota</taxon>
        <taxon>Fungi</taxon>
        <taxon>Dikarya</taxon>
        <taxon>Ascomycota</taxon>
        <taxon>Pezizomycotina</taxon>
        <taxon>Leotiomycetes</taxon>
        <taxon>Helotiales</taxon>
        <taxon>Drepanopezizaceae</taxon>
        <taxon>Drepanopeziza</taxon>
    </lineage>
</organism>
<evidence type="ECO:0000256" key="1">
    <source>
        <dbReference type="SAM" id="MobiDB-lite"/>
    </source>
</evidence>
<feature type="compositionally biased region" description="Low complexity" evidence="1">
    <location>
        <begin position="161"/>
        <end position="172"/>
    </location>
</feature>
<dbReference type="AlphaFoldDB" id="K1WSD2"/>
<feature type="compositionally biased region" description="Basic and acidic residues" evidence="1">
    <location>
        <begin position="405"/>
        <end position="424"/>
    </location>
</feature>